<protein>
    <recommendedName>
        <fullName evidence="4">SGNH/GDSL hydrolase family protein</fullName>
    </recommendedName>
</protein>
<accession>A0A4R1MX12</accession>
<name>A0A4R1MX12_9FIRM</name>
<reference evidence="2 3" key="1">
    <citation type="submission" date="2019-03" db="EMBL/GenBank/DDBJ databases">
        <title>Genomic Encyclopedia of Type Strains, Phase IV (KMG-IV): sequencing the most valuable type-strain genomes for metagenomic binning, comparative biology and taxonomic classification.</title>
        <authorList>
            <person name="Goeker M."/>
        </authorList>
    </citation>
    <scope>NUCLEOTIDE SEQUENCE [LARGE SCALE GENOMIC DNA]</scope>
    <source>
        <strain evidence="2 3">DSM 24176</strain>
    </source>
</reference>
<comment type="caution">
    <text evidence="2">The sequence shown here is derived from an EMBL/GenBank/DDBJ whole genome shotgun (WGS) entry which is preliminary data.</text>
</comment>
<keyword evidence="1" id="KW-0812">Transmembrane</keyword>
<dbReference type="RefSeq" id="WP_132279144.1">
    <property type="nucleotide sequence ID" value="NZ_SMGQ01000011.1"/>
</dbReference>
<dbReference type="AlphaFoldDB" id="A0A4R1MX12"/>
<dbReference type="Gene3D" id="3.40.50.1110">
    <property type="entry name" value="SGNH hydrolase"/>
    <property type="match status" value="1"/>
</dbReference>
<proteinExistence type="predicted"/>
<dbReference type="OrthoDB" id="9796702at2"/>
<evidence type="ECO:0000313" key="2">
    <source>
        <dbReference type="EMBL" id="TCK97788.1"/>
    </source>
</evidence>
<organism evidence="2 3">
    <name type="scientific">Natranaerovirga hydrolytica</name>
    <dbReference type="NCBI Taxonomy" id="680378"/>
    <lineage>
        <taxon>Bacteria</taxon>
        <taxon>Bacillati</taxon>
        <taxon>Bacillota</taxon>
        <taxon>Clostridia</taxon>
        <taxon>Lachnospirales</taxon>
        <taxon>Natranaerovirgaceae</taxon>
        <taxon>Natranaerovirga</taxon>
    </lineage>
</organism>
<keyword evidence="1" id="KW-0472">Membrane</keyword>
<gene>
    <name evidence="2" type="ORF">EDC19_0190</name>
</gene>
<keyword evidence="1" id="KW-1133">Transmembrane helix</keyword>
<sequence length="351" mass="41534">MGANSFISNFKIFLKGIIFLAGAVVLLYYVGEHYEEVANRNEGVPFAVRRFNEFYEQERNSIDMVFIGSSHSYCTFDPEIFDSALETSSFQMGTPLQYPATSYYVLKEVLNYQEPSIVVFEIYWDMIDESFNLLQADWFLEALQSETLEEEYINEVFPIEERIKYHTNIIRYQGDVISYYDRELKELAQDYRRKVPEEETRREGTEYYRSKGYAYADYVIPEEQMGRDNQFYGFDGKDWDIHEVQLDYIEKFIDLARANNIELIFVTAPVANVSMEMIVNYDVIYESIKRLSEEHNVPYIDYNIVNMEEGLLENKHFRDDAHLNHSGVEIVDAHFINWMLENELLESVLDR</sequence>
<evidence type="ECO:0008006" key="4">
    <source>
        <dbReference type="Google" id="ProtNLM"/>
    </source>
</evidence>
<keyword evidence="3" id="KW-1185">Reference proteome</keyword>
<dbReference type="SUPFAM" id="SSF52266">
    <property type="entry name" value="SGNH hydrolase"/>
    <property type="match status" value="1"/>
</dbReference>
<dbReference type="Proteomes" id="UP000294545">
    <property type="component" value="Unassembled WGS sequence"/>
</dbReference>
<dbReference type="InterPro" id="IPR036514">
    <property type="entry name" value="SGNH_hydro_sf"/>
</dbReference>
<dbReference type="EMBL" id="SMGQ01000011">
    <property type="protein sequence ID" value="TCK97788.1"/>
    <property type="molecule type" value="Genomic_DNA"/>
</dbReference>
<feature type="transmembrane region" description="Helical" evidence="1">
    <location>
        <begin position="12"/>
        <end position="31"/>
    </location>
</feature>
<evidence type="ECO:0000313" key="3">
    <source>
        <dbReference type="Proteomes" id="UP000294545"/>
    </source>
</evidence>
<evidence type="ECO:0000256" key="1">
    <source>
        <dbReference type="SAM" id="Phobius"/>
    </source>
</evidence>